<organism evidence="2 3">
    <name type="scientific">Microbacterium barkeri</name>
    <dbReference type="NCBI Taxonomy" id="33917"/>
    <lineage>
        <taxon>Bacteria</taxon>
        <taxon>Bacillati</taxon>
        <taxon>Actinomycetota</taxon>
        <taxon>Actinomycetes</taxon>
        <taxon>Micrococcales</taxon>
        <taxon>Microbacteriaceae</taxon>
        <taxon>Microbacterium</taxon>
    </lineage>
</organism>
<evidence type="ECO:0000313" key="2">
    <source>
        <dbReference type="EMBL" id="GLJ62905.1"/>
    </source>
</evidence>
<dbReference type="EMBL" id="BSEJ01000019">
    <property type="protein sequence ID" value="GLJ62905.1"/>
    <property type="molecule type" value="Genomic_DNA"/>
</dbReference>
<dbReference type="InterPro" id="IPR007295">
    <property type="entry name" value="DUF402"/>
</dbReference>
<feature type="domain" description="DUF402" evidence="1">
    <location>
        <begin position="29"/>
        <end position="149"/>
    </location>
</feature>
<accession>A0A9W6LY50</accession>
<sequence>MGTRLLFRWRKWDGSPHWVHECVYLGSDDWGDWFGQLPGWRSARPGRDVVLDAACITLLPAGEATWTLTRNAAPSLTRVYIDLAWDARWDGPEPTAIDMDLDVVHRLDDRGIYVDDRDEWDEHRAHYGYPADVQEELEARTLVLEREVRADVAPFDDATADRWFGVLHDLDSTG</sequence>
<evidence type="ECO:0000313" key="3">
    <source>
        <dbReference type="Proteomes" id="UP001142462"/>
    </source>
</evidence>
<comment type="caution">
    <text evidence="2">The sequence shown here is derived from an EMBL/GenBank/DDBJ whole genome shotgun (WGS) entry which is preliminary data.</text>
</comment>
<dbReference type="SUPFAM" id="SSF159234">
    <property type="entry name" value="FomD-like"/>
    <property type="match status" value="1"/>
</dbReference>
<name>A0A9W6LY50_9MICO</name>
<dbReference type="Proteomes" id="UP001142462">
    <property type="component" value="Unassembled WGS sequence"/>
</dbReference>
<proteinExistence type="predicted"/>
<evidence type="ECO:0000259" key="1">
    <source>
        <dbReference type="Pfam" id="PF04167"/>
    </source>
</evidence>
<protein>
    <recommendedName>
        <fullName evidence="1">DUF402 domain-containing protein</fullName>
    </recommendedName>
</protein>
<dbReference type="AlphaFoldDB" id="A0A9W6LY50"/>
<keyword evidence="3" id="KW-1185">Reference proteome</keyword>
<dbReference type="Gene3D" id="2.40.380.10">
    <property type="entry name" value="FomD-like"/>
    <property type="match status" value="1"/>
</dbReference>
<reference evidence="2" key="2">
    <citation type="submission" date="2023-01" db="EMBL/GenBank/DDBJ databases">
        <authorList>
            <person name="Sun Q."/>
            <person name="Evtushenko L."/>
        </authorList>
    </citation>
    <scope>NUCLEOTIDE SEQUENCE</scope>
    <source>
        <strain evidence="2">VKM Ac-1020</strain>
    </source>
</reference>
<reference evidence="2" key="1">
    <citation type="journal article" date="2014" name="Int. J. Syst. Evol. Microbiol.">
        <title>Complete genome sequence of Corynebacterium casei LMG S-19264T (=DSM 44701T), isolated from a smear-ripened cheese.</title>
        <authorList>
            <consortium name="US DOE Joint Genome Institute (JGI-PGF)"/>
            <person name="Walter F."/>
            <person name="Albersmeier A."/>
            <person name="Kalinowski J."/>
            <person name="Ruckert C."/>
        </authorList>
    </citation>
    <scope>NUCLEOTIDE SEQUENCE</scope>
    <source>
        <strain evidence="2">VKM Ac-1020</strain>
    </source>
</reference>
<dbReference type="InterPro" id="IPR035930">
    <property type="entry name" value="FomD-like_sf"/>
</dbReference>
<dbReference type="Pfam" id="PF04167">
    <property type="entry name" value="DUF402"/>
    <property type="match status" value="1"/>
</dbReference>
<gene>
    <name evidence="2" type="ORF">GCM10017576_30360</name>
</gene>